<dbReference type="InterPro" id="IPR023673">
    <property type="entry name" value="Ribosomal_uL1_CS"/>
</dbReference>
<evidence type="ECO:0000313" key="5">
    <source>
        <dbReference type="EMBL" id="KCV71578.1"/>
    </source>
</evidence>
<dbReference type="PANTHER" id="PTHR36427">
    <property type="entry name" value="54S RIBOSOMAL PROTEIN L1, MITOCHONDRIAL"/>
    <property type="match status" value="1"/>
</dbReference>
<evidence type="ECO:0000256" key="1">
    <source>
        <dbReference type="ARBA" id="ARBA00010531"/>
    </source>
</evidence>
<dbReference type="EMBL" id="KB932203">
    <property type="protein sequence ID" value="KCV71578.1"/>
    <property type="molecule type" value="Genomic_DNA"/>
</dbReference>
<keyword evidence="2 4" id="KW-0689">Ribosomal protein</keyword>
<dbReference type="RefSeq" id="XP_009494700.1">
    <property type="nucleotide sequence ID" value="XM_009496425.1"/>
</dbReference>
<gene>
    <name evidence="5" type="ORF">H696_02517</name>
</gene>
<dbReference type="FunFam" id="3.40.50.790:FF:000001">
    <property type="entry name" value="50S ribosomal protein L1"/>
    <property type="match status" value="1"/>
</dbReference>
<dbReference type="STRING" id="691883.A0A058ZCB9"/>
<organism evidence="5">
    <name type="scientific">Fonticula alba</name>
    <name type="common">Slime mold</name>
    <dbReference type="NCBI Taxonomy" id="691883"/>
    <lineage>
        <taxon>Eukaryota</taxon>
        <taxon>Rotosphaerida</taxon>
        <taxon>Fonticulaceae</taxon>
        <taxon>Fonticula</taxon>
    </lineage>
</organism>
<keyword evidence="3 4" id="KW-0687">Ribonucleoprotein</keyword>
<evidence type="ECO:0000256" key="3">
    <source>
        <dbReference type="ARBA" id="ARBA00023274"/>
    </source>
</evidence>
<dbReference type="Proteomes" id="UP000030693">
    <property type="component" value="Unassembled WGS sequence"/>
</dbReference>
<dbReference type="RefSeq" id="XP_009494701.1">
    <property type="nucleotide sequence ID" value="XM_009496426.1"/>
</dbReference>
<keyword evidence="6" id="KW-1185">Reference proteome</keyword>
<dbReference type="PROSITE" id="PS01199">
    <property type="entry name" value="RIBOSOMAL_L1"/>
    <property type="match status" value="1"/>
</dbReference>
<evidence type="ECO:0000313" key="6">
    <source>
        <dbReference type="Proteomes" id="UP000030693"/>
    </source>
</evidence>
<dbReference type="GeneID" id="20527242"/>
<dbReference type="EMBL" id="KB932203">
    <property type="protein sequence ID" value="KCV71577.1"/>
    <property type="molecule type" value="Genomic_DNA"/>
</dbReference>
<reference evidence="5" key="1">
    <citation type="submission" date="2013-04" db="EMBL/GenBank/DDBJ databases">
        <title>The Genome Sequence of Fonticula alba ATCC 38817.</title>
        <authorList>
            <consortium name="The Broad Institute Genomics Platform"/>
            <person name="Russ C."/>
            <person name="Cuomo C."/>
            <person name="Burger G."/>
            <person name="Gray M.W."/>
            <person name="Holland P.W.H."/>
            <person name="King N."/>
            <person name="Lang F.B.F."/>
            <person name="Roger A.J."/>
            <person name="Ruiz-Trillo I."/>
            <person name="Brown M."/>
            <person name="Walker B."/>
            <person name="Young S."/>
            <person name="Zeng Q."/>
            <person name="Gargeya S."/>
            <person name="Fitzgerald M."/>
            <person name="Haas B."/>
            <person name="Abouelleil A."/>
            <person name="Allen A.W."/>
            <person name="Alvarado L."/>
            <person name="Arachchi H.M."/>
            <person name="Berlin A.M."/>
            <person name="Chapman S.B."/>
            <person name="Gainer-Dewar J."/>
            <person name="Goldberg J."/>
            <person name="Griggs A."/>
            <person name="Gujja S."/>
            <person name="Hansen M."/>
            <person name="Howarth C."/>
            <person name="Imamovic A."/>
            <person name="Ireland A."/>
            <person name="Larimer J."/>
            <person name="McCowan C."/>
            <person name="Murphy C."/>
            <person name="Pearson M."/>
            <person name="Poon T.W."/>
            <person name="Priest M."/>
            <person name="Roberts A."/>
            <person name="Saif S."/>
            <person name="Shea T."/>
            <person name="Sisk P."/>
            <person name="Sykes S."/>
            <person name="Wortman J."/>
            <person name="Nusbaum C."/>
            <person name="Birren B."/>
        </authorList>
    </citation>
    <scope>NUCLEOTIDE SEQUENCE [LARGE SCALE GENOMIC DNA]</scope>
    <source>
        <strain evidence="5">ATCC 38817</strain>
    </source>
</reference>
<dbReference type="OrthoDB" id="1747252at2759"/>
<dbReference type="SUPFAM" id="SSF56808">
    <property type="entry name" value="Ribosomal protein L1"/>
    <property type="match status" value="1"/>
</dbReference>
<dbReference type="CDD" id="cd00403">
    <property type="entry name" value="Ribosomal_L1"/>
    <property type="match status" value="1"/>
</dbReference>
<accession>A0A058ZCB9</accession>
<sequence>MFSHVNRCASALFRAGQPLAMASPMSASLLASVAARPAVASVAVATQPACHYSSKRKKRGMRVFRQPAATYSIDEAVRILKALSFTRSTQKLDIVFQCKLEKNETIRGLCNLPVSSSAPLRVAVFATGTAAVDAKNAGADIVGAEDLVARIQAGEVDFDRCYATPDMMPLVVRVARILGPRGLMPNPKSGTITDNIATSLRTAQSSVEYRADRRGDVRVSLGTMDFSGRDLQRNIHALYSTILAARPDNKNRLVRVAYISSTFGPAIGLNVAEIDALASVV</sequence>
<protein>
    <recommendedName>
        <fullName evidence="4">Ribosomal protein</fullName>
    </recommendedName>
</protein>
<dbReference type="InterPro" id="IPR023674">
    <property type="entry name" value="Ribosomal_uL1-like"/>
</dbReference>
<dbReference type="GO" id="GO:1990904">
    <property type="term" value="C:ribonucleoprotein complex"/>
    <property type="evidence" value="ECO:0007669"/>
    <property type="project" value="UniProtKB-KW"/>
</dbReference>
<proteinExistence type="inferred from homology"/>
<dbReference type="InterPro" id="IPR016095">
    <property type="entry name" value="Ribosomal_uL1_3-a/b-sand"/>
</dbReference>
<dbReference type="Gene3D" id="3.30.190.20">
    <property type="match status" value="1"/>
</dbReference>
<evidence type="ECO:0000256" key="4">
    <source>
        <dbReference type="RuleBase" id="RU000659"/>
    </source>
</evidence>
<dbReference type="eggNOG" id="KOG1569">
    <property type="taxonomic scope" value="Eukaryota"/>
</dbReference>
<dbReference type="Pfam" id="PF00687">
    <property type="entry name" value="Ribosomal_L1"/>
    <property type="match status" value="1"/>
</dbReference>
<evidence type="ECO:0000256" key="2">
    <source>
        <dbReference type="ARBA" id="ARBA00022980"/>
    </source>
</evidence>
<dbReference type="PANTHER" id="PTHR36427:SF3">
    <property type="entry name" value="LARGE RIBOSOMAL SUBUNIT PROTEIN UL1M"/>
    <property type="match status" value="1"/>
</dbReference>
<dbReference type="AlphaFoldDB" id="A0A058ZCB9"/>
<dbReference type="Gene3D" id="3.40.50.790">
    <property type="match status" value="1"/>
</dbReference>
<name>A0A058ZCB9_FONAL</name>
<dbReference type="GO" id="GO:0005840">
    <property type="term" value="C:ribosome"/>
    <property type="evidence" value="ECO:0007669"/>
    <property type="project" value="UniProtKB-KW"/>
</dbReference>
<dbReference type="InterPro" id="IPR028364">
    <property type="entry name" value="Ribosomal_uL1/biogenesis"/>
</dbReference>
<comment type="similarity">
    <text evidence="1 4">Belongs to the universal ribosomal protein uL1 family.</text>
</comment>